<feature type="domain" description="Extradiol ring-cleavage dioxygenase class III enzyme subunit B" evidence="6">
    <location>
        <begin position="33"/>
        <end position="244"/>
    </location>
</feature>
<dbReference type="CDD" id="cd07363">
    <property type="entry name" value="45_DOPA_Dioxygenase"/>
    <property type="match status" value="1"/>
</dbReference>
<dbReference type="GO" id="GO:0008198">
    <property type="term" value="F:ferrous iron binding"/>
    <property type="evidence" value="ECO:0007669"/>
    <property type="project" value="InterPro"/>
</dbReference>
<dbReference type="SUPFAM" id="SSF53213">
    <property type="entry name" value="LigB-like"/>
    <property type="match status" value="1"/>
</dbReference>
<evidence type="ECO:0000259" key="6">
    <source>
        <dbReference type="Pfam" id="PF02900"/>
    </source>
</evidence>
<dbReference type="AlphaFoldDB" id="A0A3B0T1S2"/>
<dbReference type="PIRSF" id="PIRSF006157">
    <property type="entry name" value="Doxgns_DODA"/>
    <property type="match status" value="1"/>
</dbReference>
<dbReference type="GO" id="GO:0016702">
    <property type="term" value="F:oxidoreductase activity, acting on single donors with incorporation of molecular oxygen, incorporation of two atoms of oxygen"/>
    <property type="evidence" value="ECO:0007669"/>
    <property type="project" value="UniProtKB-ARBA"/>
</dbReference>
<accession>A0A3B0T1S2</accession>
<dbReference type="InterPro" id="IPR004183">
    <property type="entry name" value="Xdiol_dOase_suB"/>
</dbReference>
<name>A0A3B0T1S2_9ZZZZ</name>
<dbReference type="GO" id="GO:0008270">
    <property type="term" value="F:zinc ion binding"/>
    <property type="evidence" value="ECO:0007669"/>
    <property type="project" value="InterPro"/>
</dbReference>
<keyword evidence="5" id="KW-0560">Oxidoreductase</keyword>
<reference evidence="7" key="1">
    <citation type="submission" date="2018-06" db="EMBL/GenBank/DDBJ databases">
        <authorList>
            <person name="Zhirakovskaya E."/>
        </authorList>
    </citation>
    <scope>NUCLEOTIDE SEQUENCE</scope>
</reference>
<dbReference type="Pfam" id="PF02900">
    <property type="entry name" value="LigB"/>
    <property type="match status" value="1"/>
</dbReference>
<evidence type="ECO:0000256" key="5">
    <source>
        <dbReference type="ARBA" id="ARBA00023002"/>
    </source>
</evidence>
<dbReference type="InterPro" id="IPR014436">
    <property type="entry name" value="Extradiol_dOase_DODA"/>
</dbReference>
<evidence type="ECO:0000256" key="1">
    <source>
        <dbReference type="ARBA" id="ARBA00001947"/>
    </source>
</evidence>
<evidence type="ECO:0000256" key="2">
    <source>
        <dbReference type="ARBA" id="ARBA00007581"/>
    </source>
</evidence>
<evidence type="ECO:0000313" key="7">
    <source>
        <dbReference type="EMBL" id="VAW06299.1"/>
    </source>
</evidence>
<evidence type="ECO:0000256" key="4">
    <source>
        <dbReference type="ARBA" id="ARBA00022833"/>
    </source>
</evidence>
<sequence length="267" mass="29092">MDQIDTTNHGRMPSVFLSHGAPPLADDEIWTGELARWAHALPTPEAVLVVSAHWEAAPLTVGATETIPLFYDFYGFPQRYYEVEYPAPGAPELADTVGKLLARPGRTLHQDPTRGLDHGAYVPLAEMYPHADVPVLQVSMPTLDPGELFELGRTLAPLRDEGVLILGSGFSTHNLSEMNLGAPDTGEPPSWSSEFDDWLDRTLTAGDVDSLIDFQTKAPAASLAHPRTEHFAPLFVALGAAIEDVPRIEATIDGFWYGLSKRSIQIA</sequence>
<organism evidence="7">
    <name type="scientific">hydrothermal vent metagenome</name>
    <dbReference type="NCBI Taxonomy" id="652676"/>
    <lineage>
        <taxon>unclassified sequences</taxon>
        <taxon>metagenomes</taxon>
        <taxon>ecological metagenomes</taxon>
    </lineage>
</organism>
<comment type="similarity">
    <text evidence="2">Belongs to the DODA-type extradiol aromatic ring-opening dioxygenase family.</text>
</comment>
<dbReference type="PANTHER" id="PTHR30096">
    <property type="entry name" value="4,5-DOPA DIOXYGENASE EXTRADIOL-LIKE PROTEIN"/>
    <property type="match status" value="1"/>
</dbReference>
<keyword evidence="4" id="KW-0862">Zinc</keyword>
<comment type="cofactor">
    <cofactor evidence="1">
        <name>Zn(2+)</name>
        <dbReference type="ChEBI" id="CHEBI:29105"/>
    </cofactor>
</comment>
<keyword evidence="3" id="KW-0479">Metal-binding</keyword>
<gene>
    <name evidence="7" type="ORF">MNBD_ACTINO01-715</name>
</gene>
<dbReference type="Gene3D" id="3.40.830.10">
    <property type="entry name" value="LigB-like"/>
    <property type="match status" value="1"/>
</dbReference>
<dbReference type="EMBL" id="UOEI01000464">
    <property type="protein sequence ID" value="VAW06299.1"/>
    <property type="molecule type" value="Genomic_DNA"/>
</dbReference>
<evidence type="ECO:0000256" key="3">
    <source>
        <dbReference type="ARBA" id="ARBA00022723"/>
    </source>
</evidence>
<protein>
    <recommendedName>
        <fullName evidence="6">Extradiol ring-cleavage dioxygenase class III enzyme subunit B domain-containing protein</fullName>
    </recommendedName>
</protein>
<proteinExistence type="inferred from homology"/>
<dbReference type="PANTHER" id="PTHR30096:SF0">
    <property type="entry name" value="4,5-DOPA DIOXYGENASE EXTRADIOL-LIKE PROTEIN"/>
    <property type="match status" value="1"/>
</dbReference>